<dbReference type="InterPro" id="IPR056955">
    <property type="entry name" value="ORC-CDC6-like"/>
</dbReference>
<dbReference type="NCBIfam" id="NF047389">
    <property type="entry name" value="ATPase_Sll1717"/>
    <property type="match status" value="1"/>
</dbReference>
<sequence length="486" mass="57059">MVTKDDLLTELDFGSVNAESEEELAKRFVRTHSFNDISDGKKLIILGPKGSGKSAIFRLFTDYTDETRRILGDGFPENTHIIKATGGNDVRSIDTRSLKEMMKQDDFSYERFWRIYIGLKTASRLGEEGYDSEGELGDVLRAFDEQPDWRIIPALKTVWEKVVGDPPSQGKVSYRNFSIEFSNDRSLDISRLLEDEQRILEEKGESVWLMLDRIDELRSKNLDERKELLEALFRVQLNFMGRFENIRLKILLRTDIWSDLNFTNKSHIWDKRIELEWNDTQLLRLINKRMLQSDLIRKGIEESLSTSIDLSDVEQFDKETQEELFYSVFEDQVYSGPREADLFDWMTKRIRDGHGGKYPRELISFCNEARKIQLRKESDSEDRLIAGLSVRDAYEKVSQQRRETYLTEFPELDEHFDRFDGKTQAEFTHDDLVLMFEDLEPKPADAIKRMVDIGFFEEKRGEDEQRIYEIPRLYRDGIGLVLKGRP</sequence>
<dbReference type="AlphaFoldDB" id="M0C4B1"/>
<dbReference type="eggNOG" id="arCOG00923">
    <property type="taxonomic scope" value="Archaea"/>
</dbReference>
<evidence type="ECO:0008006" key="3">
    <source>
        <dbReference type="Google" id="ProtNLM"/>
    </source>
</evidence>
<reference evidence="1 2" key="1">
    <citation type="journal article" date="2014" name="PLoS Genet.">
        <title>Phylogenetically driven sequencing of extremely halophilic archaea reveals strategies for static and dynamic osmo-response.</title>
        <authorList>
            <person name="Becker E.A."/>
            <person name="Seitzer P.M."/>
            <person name="Tritt A."/>
            <person name="Larsen D."/>
            <person name="Krusor M."/>
            <person name="Yao A.I."/>
            <person name="Wu D."/>
            <person name="Madern D."/>
            <person name="Eisen J.A."/>
            <person name="Darling A.E."/>
            <person name="Facciotti M.T."/>
        </authorList>
    </citation>
    <scope>NUCLEOTIDE SEQUENCE [LARGE SCALE GENOMIC DNA]</scope>
    <source>
        <strain evidence="1 2">JCM 13891</strain>
    </source>
</reference>
<evidence type="ECO:0000313" key="2">
    <source>
        <dbReference type="Proteomes" id="UP000011657"/>
    </source>
</evidence>
<dbReference type="Proteomes" id="UP000011657">
    <property type="component" value="Unassembled WGS sequence"/>
</dbReference>
<name>M0C4B1_9EURY</name>
<dbReference type="InterPro" id="IPR027417">
    <property type="entry name" value="P-loop_NTPase"/>
</dbReference>
<dbReference type="InterPro" id="IPR059206">
    <property type="entry name" value="Sll1717-like"/>
</dbReference>
<dbReference type="SUPFAM" id="SSF52540">
    <property type="entry name" value="P-loop containing nucleoside triphosphate hydrolases"/>
    <property type="match status" value="1"/>
</dbReference>
<comment type="caution">
    <text evidence="1">The sequence shown here is derived from an EMBL/GenBank/DDBJ whole genome shotgun (WGS) entry which is preliminary data.</text>
</comment>
<dbReference type="PATRIC" id="fig|1227488.3.peg.2477"/>
<organism evidence="1 2">
    <name type="scientific">Haloterrigena salina JCM 13891</name>
    <dbReference type="NCBI Taxonomy" id="1227488"/>
    <lineage>
        <taxon>Archaea</taxon>
        <taxon>Methanobacteriati</taxon>
        <taxon>Methanobacteriota</taxon>
        <taxon>Stenosarchaea group</taxon>
        <taxon>Halobacteria</taxon>
        <taxon>Halobacteriales</taxon>
        <taxon>Natrialbaceae</taxon>
        <taxon>Haloterrigena</taxon>
    </lineage>
</organism>
<proteinExistence type="predicted"/>
<keyword evidence="2" id="KW-1185">Reference proteome</keyword>
<protein>
    <recommendedName>
        <fullName evidence="3">ATPase</fullName>
    </recommendedName>
</protein>
<evidence type="ECO:0000313" key="1">
    <source>
        <dbReference type="EMBL" id="ELZ18015.1"/>
    </source>
</evidence>
<dbReference type="Gene3D" id="3.40.50.300">
    <property type="entry name" value="P-loop containing nucleotide triphosphate hydrolases"/>
    <property type="match status" value="1"/>
</dbReference>
<dbReference type="RefSeq" id="WP_008894780.1">
    <property type="nucleotide sequence ID" value="NZ_AOIS01000037.1"/>
</dbReference>
<accession>M0C4B1</accession>
<dbReference type="Pfam" id="PF24389">
    <property type="entry name" value="ORC-CDC6-like"/>
    <property type="match status" value="1"/>
</dbReference>
<dbReference type="OrthoDB" id="359481at2157"/>
<dbReference type="EMBL" id="AOIS01000037">
    <property type="protein sequence ID" value="ELZ18015.1"/>
    <property type="molecule type" value="Genomic_DNA"/>
</dbReference>
<gene>
    <name evidence="1" type="ORF">C477_12442</name>
</gene>